<evidence type="ECO:0000256" key="1">
    <source>
        <dbReference type="SAM" id="Phobius"/>
    </source>
</evidence>
<feature type="transmembrane region" description="Helical" evidence="1">
    <location>
        <begin position="81"/>
        <end position="104"/>
    </location>
</feature>
<keyword evidence="1" id="KW-0812">Transmembrane</keyword>
<name>W1PQL1_AMBTC</name>
<proteinExistence type="predicted"/>
<evidence type="ECO:0008006" key="4">
    <source>
        <dbReference type="Google" id="ProtNLM"/>
    </source>
</evidence>
<dbReference type="Pfam" id="PF13602">
    <property type="entry name" value="ADH_zinc_N_2"/>
    <property type="match status" value="1"/>
</dbReference>
<organism evidence="2 3">
    <name type="scientific">Amborella trichopoda</name>
    <dbReference type="NCBI Taxonomy" id="13333"/>
    <lineage>
        <taxon>Eukaryota</taxon>
        <taxon>Viridiplantae</taxon>
        <taxon>Streptophyta</taxon>
        <taxon>Embryophyta</taxon>
        <taxon>Tracheophyta</taxon>
        <taxon>Spermatophyta</taxon>
        <taxon>Magnoliopsida</taxon>
        <taxon>Amborellales</taxon>
        <taxon>Amborellaceae</taxon>
        <taxon>Amborella</taxon>
    </lineage>
</organism>
<keyword evidence="1" id="KW-0472">Membrane</keyword>
<dbReference type="Gene3D" id="3.40.50.720">
    <property type="entry name" value="NAD(P)-binding Rossmann-like Domain"/>
    <property type="match status" value="1"/>
</dbReference>
<reference evidence="3" key="1">
    <citation type="journal article" date="2013" name="Science">
        <title>The Amborella genome and the evolution of flowering plants.</title>
        <authorList>
            <consortium name="Amborella Genome Project"/>
        </authorList>
    </citation>
    <scope>NUCLEOTIDE SEQUENCE [LARGE SCALE GENOMIC DNA]</scope>
</reference>
<gene>
    <name evidence="2" type="ORF">AMTR_s00013p00259990</name>
</gene>
<keyword evidence="1" id="KW-1133">Transmembrane helix</keyword>
<dbReference type="OMA" id="AVWFERY"/>
<dbReference type="Proteomes" id="UP000017836">
    <property type="component" value="Unassembled WGS sequence"/>
</dbReference>
<keyword evidence="3" id="KW-1185">Reference proteome</keyword>
<dbReference type="InterPro" id="IPR052733">
    <property type="entry name" value="Chloroplast_QOR"/>
</dbReference>
<dbReference type="PANTHER" id="PTHR44013">
    <property type="entry name" value="ZINC-TYPE ALCOHOL DEHYDROGENASE-LIKE PROTEIN C16A3.02C"/>
    <property type="match status" value="1"/>
</dbReference>
<dbReference type="Gene3D" id="3.90.180.10">
    <property type="entry name" value="Medium-chain alcohol dehydrogenases, catalytic domain"/>
    <property type="match status" value="1"/>
</dbReference>
<protein>
    <recommendedName>
        <fullName evidence="4">Alcohol dehydrogenase-like C-terminal domain-containing protein</fullName>
    </recommendedName>
</protein>
<evidence type="ECO:0000313" key="2">
    <source>
        <dbReference type="EMBL" id="ERN10089.1"/>
    </source>
</evidence>
<dbReference type="PANTHER" id="PTHR44013:SF1">
    <property type="entry name" value="ZINC-TYPE ALCOHOL DEHYDROGENASE-LIKE PROTEIN C16A3.02C"/>
    <property type="match status" value="1"/>
</dbReference>
<dbReference type="AlphaFoldDB" id="W1PQL1"/>
<dbReference type="Gramene" id="ERN10089">
    <property type="protein sequence ID" value="ERN10089"/>
    <property type="gene ID" value="AMTR_s00013p00259990"/>
</dbReference>
<dbReference type="EMBL" id="KI392979">
    <property type="protein sequence ID" value="ERN10089.1"/>
    <property type="molecule type" value="Genomic_DNA"/>
</dbReference>
<accession>W1PQL1</accession>
<sequence>MKKLTFSKKRLVPLLVLPKGEDLECMLGSVRDGKIKAVIDSKSPLAKAEEEWVKMMDRHATGKIIVTSDKREHIGLCDVDLFIYVGLFVLAYPALQLLECIFLKT</sequence>
<dbReference type="HOGENOM" id="CLU_2240203_0_0_1"/>
<dbReference type="eggNOG" id="KOG1198">
    <property type="taxonomic scope" value="Eukaryota"/>
</dbReference>
<evidence type="ECO:0000313" key="3">
    <source>
        <dbReference type="Proteomes" id="UP000017836"/>
    </source>
</evidence>